<dbReference type="InterPro" id="IPR041674">
    <property type="entry name" value="TetR_C_22"/>
</dbReference>
<evidence type="ECO:0000259" key="5">
    <source>
        <dbReference type="PROSITE" id="PS50977"/>
    </source>
</evidence>
<dbReference type="InterPro" id="IPR050109">
    <property type="entry name" value="HTH-type_TetR-like_transc_reg"/>
</dbReference>
<dbReference type="Proteomes" id="UP000611554">
    <property type="component" value="Unassembled WGS sequence"/>
</dbReference>
<sequence>MDAVGSSVRRSPVQQRSVERVNQMLDAAAALLDEGGYDALSTRAVAARAEVPIGSIYRFFRDKRGLADALARRNLERFLARIQLRLTGAADWPDTVDLVVDEYVEMKRTVPGFAVIDFGENRAVAESLATYLAGRLLPGTADGLDAGDLNRSLRVAVEAADALLKLAFRESPGGDPSYIAETKRLLRAYLERALPR</sequence>
<evidence type="ECO:0000313" key="7">
    <source>
        <dbReference type="Proteomes" id="UP000611554"/>
    </source>
</evidence>
<dbReference type="Gene3D" id="1.10.357.10">
    <property type="entry name" value="Tetracycline Repressor, domain 2"/>
    <property type="match status" value="1"/>
</dbReference>
<protein>
    <submittedName>
        <fullName evidence="6">TetR family transcriptional regulator</fullName>
    </submittedName>
</protein>
<feature type="DNA-binding region" description="H-T-H motif" evidence="4">
    <location>
        <begin position="41"/>
        <end position="60"/>
    </location>
</feature>
<name>A0ABQ2QF31_9ACTN</name>
<dbReference type="InterPro" id="IPR009057">
    <property type="entry name" value="Homeodomain-like_sf"/>
</dbReference>
<comment type="caution">
    <text evidence="6">The sequence shown here is derived from an EMBL/GenBank/DDBJ whole genome shotgun (WGS) entry which is preliminary data.</text>
</comment>
<keyword evidence="3" id="KW-0804">Transcription</keyword>
<reference evidence="7" key="1">
    <citation type="journal article" date="2019" name="Int. J. Syst. Evol. Microbiol.">
        <title>The Global Catalogue of Microorganisms (GCM) 10K type strain sequencing project: providing services to taxonomists for standard genome sequencing and annotation.</title>
        <authorList>
            <consortium name="The Broad Institute Genomics Platform"/>
            <consortium name="The Broad Institute Genome Sequencing Center for Infectious Disease"/>
            <person name="Wu L."/>
            <person name="Ma J."/>
        </authorList>
    </citation>
    <scope>NUCLEOTIDE SEQUENCE [LARGE SCALE GENOMIC DNA]</scope>
    <source>
        <strain evidence="7">JCM 3115</strain>
    </source>
</reference>
<keyword evidence="7" id="KW-1185">Reference proteome</keyword>
<dbReference type="SUPFAM" id="SSF46689">
    <property type="entry name" value="Homeodomain-like"/>
    <property type="match status" value="1"/>
</dbReference>
<evidence type="ECO:0000256" key="2">
    <source>
        <dbReference type="ARBA" id="ARBA00023125"/>
    </source>
</evidence>
<dbReference type="PRINTS" id="PR00455">
    <property type="entry name" value="HTHTETR"/>
</dbReference>
<dbReference type="PANTHER" id="PTHR30055:SF234">
    <property type="entry name" value="HTH-TYPE TRANSCRIPTIONAL REGULATOR BETI"/>
    <property type="match status" value="1"/>
</dbReference>
<evidence type="ECO:0000256" key="4">
    <source>
        <dbReference type="PROSITE-ProRule" id="PRU00335"/>
    </source>
</evidence>
<keyword evidence="1" id="KW-0805">Transcription regulation</keyword>
<dbReference type="Pfam" id="PF00440">
    <property type="entry name" value="TetR_N"/>
    <property type="match status" value="1"/>
</dbReference>
<dbReference type="EMBL" id="BMQJ01000001">
    <property type="protein sequence ID" value="GGP78480.1"/>
    <property type="molecule type" value="Genomic_DNA"/>
</dbReference>
<keyword evidence="2 4" id="KW-0238">DNA-binding</keyword>
<evidence type="ECO:0000313" key="6">
    <source>
        <dbReference type="EMBL" id="GGP78480.1"/>
    </source>
</evidence>
<dbReference type="PANTHER" id="PTHR30055">
    <property type="entry name" value="HTH-TYPE TRANSCRIPTIONAL REGULATOR RUTR"/>
    <property type="match status" value="1"/>
</dbReference>
<dbReference type="PROSITE" id="PS50977">
    <property type="entry name" value="HTH_TETR_2"/>
    <property type="match status" value="1"/>
</dbReference>
<dbReference type="InterPro" id="IPR001647">
    <property type="entry name" value="HTH_TetR"/>
</dbReference>
<organism evidence="6 7">
    <name type="scientific">Streptosporangium pseudovulgare</name>
    <dbReference type="NCBI Taxonomy" id="35765"/>
    <lineage>
        <taxon>Bacteria</taxon>
        <taxon>Bacillati</taxon>
        <taxon>Actinomycetota</taxon>
        <taxon>Actinomycetes</taxon>
        <taxon>Streptosporangiales</taxon>
        <taxon>Streptosporangiaceae</taxon>
        <taxon>Streptosporangium</taxon>
    </lineage>
</organism>
<dbReference type="RefSeq" id="WP_189245050.1">
    <property type="nucleotide sequence ID" value="NZ_BMQJ01000001.1"/>
</dbReference>
<gene>
    <name evidence="6" type="ORF">GCM10010140_03370</name>
</gene>
<evidence type="ECO:0000256" key="3">
    <source>
        <dbReference type="ARBA" id="ARBA00023163"/>
    </source>
</evidence>
<evidence type="ECO:0000256" key="1">
    <source>
        <dbReference type="ARBA" id="ARBA00023015"/>
    </source>
</evidence>
<feature type="domain" description="HTH tetR-type" evidence="5">
    <location>
        <begin position="18"/>
        <end position="78"/>
    </location>
</feature>
<dbReference type="Pfam" id="PF17928">
    <property type="entry name" value="TetR_C_22"/>
    <property type="match status" value="1"/>
</dbReference>
<accession>A0ABQ2QF31</accession>
<proteinExistence type="predicted"/>